<comment type="caution">
    <text evidence="11">The sequence shown here is derived from an EMBL/GenBank/DDBJ whole genome shotgun (WGS) entry which is preliminary data.</text>
</comment>
<gene>
    <name evidence="11" type="ORF">BSTOLATCC_MIC27766</name>
</gene>
<keyword evidence="12" id="KW-1185">Reference proteome</keyword>
<protein>
    <recommendedName>
        <fullName evidence="10">RING-type domain-containing protein</fullName>
    </recommendedName>
</protein>
<proteinExistence type="predicted"/>
<accession>A0AAU9JC75</accession>
<keyword evidence="6 9" id="KW-1133">Transmembrane helix</keyword>
<evidence type="ECO:0000313" key="11">
    <source>
        <dbReference type="EMBL" id="CAG9321198.1"/>
    </source>
</evidence>
<evidence type="ECO:0000256" key="4">
    <source>
        <dbReference type="ARBA" id="ARBA00022771"/>
    </source>
</evidence>
<dbReference type="PANTHER" id="PTHR46539">
    <property type="entry name" value="E3 UBIQUITIN-PROTEIN LIGASE ATL42"/>
    <property type="match status" value="1"/>
</dbReference>
<organism evidence="11 12">
    <name type="scientific">Blepharisma stoltei</name>
    <dbReference type="NCBI Taxonomy" id="1481888"/>
    <lineage>
        <taxon>Eukaryota</taxon>
        <taxon>Sar</taxon>
        <taxon>Alveolata</taxon>
        <taxon>Ciliophora</taxon>
        <taxon>Postciliodesmatophora</taxon>
        <taxon>Heterotrichea</taxon>
        <taxon>Heterotrichida</taxon>
        <taxon>Blepharismidae</taxon>
        <taxon>Blepharisma</taxon>
    </lineage>
</organism>
<reference evidence="11" key="1">
    <citation type="submission" date="2021-09" db="EMBL/GenBank/DDBJ databases">
        <authorList>
            <consortium name="AG Swart"/>
            <person name="Singh M."/>
            <person name="Singh A."/>
            <person name="Seah K."/>
            <person name="Emmerich C."/>
        </authorList>
    </citation>
    <scope>NUCLEOTIDE SEQUENCE</scope>
    <source>
        <strain evidence="11">ATCC30299</strain>
    </source>
</reference>
<evidence type="ECO:0000256" key="3">
    <source>
        <dbReference type="ARBA" id="ARBA00022723"/>
    </source>
</evidence>
<evidence type="ECO:0000256" key="5">
    <source>
        <dbReference type="ARBA" id="ARBA00022833"/>
    </source>
</evidence>
<dbReference type="GO" id="GO:0016020">
    <property type="term" value="C:membrane"/>
    <property type="evidence" value="ECO:0007669"/>
    <property type="project" value="UniProtKB-SubCell"/>
</dbReference>
<feature type="transmembrane region" description="Helical" evidence="9">
    <location>
        <begin position="278"/>
        <end position="301"/>
    </location>
</feature>
<evidence type="ECO:0000256" key="6">
    <source>
        <dbReference type="ARBA" id="ARBA00022989"/>
    </source>
</evidence>
<evidence type="ECO:0000256" key="8">
    <source>
        <dbReference type="PROSITE-ProRule" id="PRU00175"/>
    </source>
</evidence>
<comment type="subcellular location">
    <subcellularLocation>
        <location evidence="1">Membrane</location>
    </subcellularLocation>
</comment>
<dbReference type="InterPro" id="IPR013083">
    <property type="entry name" value="Znf_RING/FYVE/PHD"/>
</dbReference>
<dbReference type="Pfam" id="PF13639">
    <property type="entry name" value="zf-RING_2"/>
    <property type="match status" value="1"/>
</dbReference>
<dbReference type="SUPFAM" id="SSF57850">
    <property type="entry name" value="RING/U-box"/>
    <property type="match status" value="1"/>
</dbReference>
<dbReference type="GO" id="GO:0008270">
    <property type="term" value="F:zinc ion binding"/>
    <property type="evidence" value="ECO:0007669"/>
    <property type="project" value="UniProtKB-KW"/>
</dbReference>
<keyword evidence="4 8" id="KW-0863">Zinc-finger</keyword>
<evidence type="ECO:0000256" key="9">
    <source>
        <dbReference type="SAM" id="Phobius"/>
    </source>
</evidence>
<dbReference type="Proteomes" id="UP001162131">
    <property type="component" value="Unassembled WGS sequence"/>
</dbReference>
<evidence type="ECO:0000313" key="12">
    <source>
        <dbReference type="Proteomes" id="UP001162131"/>
    </source>
</evidence>
<evidence type="ECO:0000256" key="7">
    <source>
        <dbReference type="ARBA" id="ARBA00023136"/>
    </source>
</evidence>
<dbReference type="PROSITE" id="PS50089">
    <property type="entry name" value="ZF_RING_2"/>
    <property type="match status" value="1"/>
</dbReference>
<keyword evidence="5" id="KW-0862">Zinc</keyword>
<evidence type="ECO:0000259" key="10">
    <source>
        <dbReference type="PROSITE" id="PS50089"/>
    </source>
</evidence>
<dbReference type="AlphaFoldDB" id="A0AAU9JC75"/>
<evidence type="ECO:0000256" key="1">
    <source>
        <dbReference type="ARBA" id="ARBA00004370"/>
    </source>
</evidence>
<dbReference type="EMBL" id="CAJZBQ010000027">
    <property type="protein sequence ID" value="CAG9321198.1"/>
    <property type="molecule type" value="Genomic_DNA"/>
</dbReference>
<keyword evidence="7 9" id="KW-0472">Membrane</keyword>
<evidence type="ECO:0000256" key="2">
    <source>
        <dbReference type="ARBA" id="ARBA00022692"/>
    </source>
</evidence>
<dbReference type="PANTHER" id="PTHR46539:SF1">
    <property type="entry name" value="E3 UBIQUITIN-PROTEIN LIGASE ATL42"/>
    <property type="match status" value="1"/>
</dbReference>
<name>A0AAU9JC75_9CILI</name>
<dbReference type="InterPro" id="IPR001841">
    <property type="entry name" value="Znf_RING"/>
</dbReference>
<keyword evidence="2 9" id="KW-0812">Transmembrane</keyword>
<dbReference type="SMART" id="SM00184">
    <property type="entry name" value="RING"/>
    <property type="match status" value="1"/>
</dbReference>
<keyword evidence="3" id="KW-0479">Metal-binding</keyword>
<sequence>MIILLLFLPFAASQLITQTNSIEYIQLTIEESMIPTNGDLVIQLSSKSESVPLLMLVKKDYNPTFYFDNDKGDYVWNTTYVDFEAWSQNWPTSYIILAGSSLAVGYTYHIGVYSEVIGVSYTLSTFSKEIDKCVPTCTPGSVCKGGMCDCSGGYYSGYECGVIFTKVQVNDTGKDFYIKKDSWEFFYIDIANGNDFTVEITKKAGDMKFFFTYFTYDQILPSMFSADTEICVGPADAKAVYDFSNNIGSTWTFSVFCGKEADCEYSIKVSYCSSWDQFYIWLTVAAVATSSFICCLIPIIIETLVKLRSVHIAQPESQRVDEPLNSEEINKLFPSKAWSSFERGKESCSICLEEFEIHSSVRMLGCEHFFHASCIDGWAKTKSICPLCKKSLISIENIQRAKGKYYSGQLPKSNLRFVELVESSENGTEQENHAALP</sequence>
<dbReference type="Gene3D" id="3.30.40.10">
    <property type="entry name" value="Zinc/RING finger domain, C3HC4 (zinc finger)"/>
    <property type="match status" value="1"/>
</dbReference>
<feature type="domain" description="RING-type" evidence="10">
    <location>
        <begin position="348"/>
        <end position="389"/>
    </location>
</feature>